<reference evidence="6" key="1">
    <citation type="journal article" date="2019" name="Int. J. Syst. Evol. Microbiol.">
        <title>The Global Catalogue of Microorganisms (GCM) 10K type strain sequencing project: providing services to taxonomists for standard genome sequencing and annotation.</title>
        <authorList>
            <consortium name="The Broad Institute Genomics Platform"/>
            <consortium name="The Broad Institute Genome Sequencing Center for Infectious Disease"/>
            <person name="Wu L."/>
            <person name="Ma J."/>
        </authorList>
    </citation>
    <scope>NUCLEOTIDE SEQUENCE [LARGE SCALE GENOMIC DNA]</scope>
    <source>
        <strain evidence="6">DT92</strain>
    </source>
</reference>
<accession>A0ABW5AXF8</accession>
<comment type="caution">
    <text evidence="5">The sequence shown here is derived from an EMBL/GenBank/DDBJ whole genome shotgun (WGS) entry which is preliminary data.</text>
</comment>
<dbReference type="InterPro" id="IPR018060">
    <property type="entry name" value="HTH_AraC"/>
</dbReference>
<keyword evidence="2" id="KW-0238">DNA-binding</keyword>
<keyword evidence="1" id="KW-0805">Transcription regulation</keyword>
<name>A0ABW5AXF8_9FLAO</name>
<keyword evidence="3" id="KW-0804">Transcription</keyword>
<dbReference type="SMART" id="SM00342">
    <property type="entry name" value="HTH_ARAC"/>
    <property type="match status" value="1"/>
</dbReference>
<evidence type="ECO:0000313" key="6">
    <source>
        <dbReference type="Proteomes" id="UP001597344"/>
    </source>
</evidence>
<dbReference type="Gene3D" id="1.10.10.60">
    <property type="entry name" value="Homeodomain-like"/>
    <property type="match status" value="2"/>
</dbReference>
<dbReference type="PANTHER" id="PTHR43280:SF2">
    <property type="entry name" value="HTH-TYPE TRANSCRIPTIONAL REGULATOR EXSA"/>
    <property type="match status" value="1"/>
</dbReference>
<keyword evidence="6" id="KW-1185">Reference proteome</keyword>
<evidence type="ECO:0000256" key="3">
    <source>
        <dbReference type="ARBA" id="ARBA00023163"/>
    </source>
</evidence>
<dbReference type="Pfam" id="PF12833">
    <property type="entry name" value="HTH_18"/>
    <property type="match status" value="1"/>
</dbReference>
<evidence type="ECO:0000256" key="2">
    <source>
        <dbReference type="ARBA" id="ARBA00023125"/>
    </source>
</evidence>
<dbReference type="InterPro" id="IPR009057">
    <property type="entry name" value="Homeodomain-like_sf"/>
</dbReference>
<protein>
    <submittedName>
        <fullName evidence="5">Helix-turn-helix domain-containing protein</fullName>
    </submittedName>
</protein>
<evidence type="ECO:0000313" key="5">
    <source>
        <dbReference type="EMBL" id="MFD2187688.1"/>
    </source>
</evidence>
<evidence type="ECO:0000256" key="1">
    <source>
        <dbReference type="ARBA" id="ARBA00023015"/>
    </source>
</evidence>
<dbReference type="Proteomes" id="UP001597344">
    <property type="component" value="Unassembled WGS sequence"/>
</dbReference>
<sequence length="144" mass="16515">MIETKNNPVVAKEKAVKNKPSVTNISDEVRDHLLVKLQKFEESRGYLKSKLNTKDLAKSFGSNSSYLSIVVNTYKQKSFSQYINDLCIDYAVARLQTDTKFRKYTVKAIAQEIGFNTAEAFAKTFYKNTGIYPSYFIKQLESRD</sequence>
<evidence type="ECO:0000259" key="4">
    <source>
        <dbReference type="PROSITE" id="PS01124"/>
    </source>
</evidence>
<feature type="domain" description="HTH araC/xylS-type" evidence="4">
    <location>
        <begin position="27"/>
        <end position="139"/>
    </location>
</feature>
<gene>
    <name evidence="5" type="ORF">ACFSJT_12875</name>
</gene>
<dbReference type="EMBL" id="JBHUHY010000013">
    <property type="protein sequence ID" value="MFD2187688.1"/>
    <property type="molecule type" value="Genomic_DNA"/>
</dbReference>
<dbReference type="PROSITE" id="PS01124">
    <property type="entry name" value="HTH_ARAC_FAMILY_2"/>
    <property type="match status" value="1"/>
</dbReference>
<dbReference type="SUPFAM" id="SSF46689">
    <property type="entry name" value="Homeodomain-like"/>
    <property type="match status" value="1"/>
</dbReference>
<organism evidence="5 6">
    <name type="scientific">Aquimarina celericrescens</name>
    <dbReference type="NCBI Taxonomy" id="1964542"/>
    <lineage>
        <taxon>Bacteria</taxon>
        <taxon>Pseudomonadati</taxon>
        <taxon>Bacteroidota</taxon>
        <taxon>Flavobacteriia</taxon>
        <taxon>Flavobacteriales</taxon>
        <taxon>Flavobacteriaceae</taxon>
        <taxon>Aquimarina</taxon>
    </lineage>
</organism>
<dbReference type="PANTHER" id="PTHR43280">
    <property type="entry name" value="ARAC-FAMILY TRANSCRIPTIONAL REGULATOR"/>
    <property type="match status" value="1"/>
</dbReference>
<dbReference type="RefSeq" id="WP_378320693.1">
    <property type="nucleotide sequence ID" value="NZ_JBHUHY010000013.1"/>
</dbReference>
<proteinExistence type="predicted"/>